<dbReference type="EMBL" id="JOKG01000004">
    <property type="protein sequence ID" value="KEQ12374.1"/>
    <property type="molecule type" value="Genomic_DNA"/>
</dbReference>
<reference evidence="2 4" key="1">
    <citation type="submission" date="2014-06" db="EMBL/GenBank/DDBJ databases">
        <title>Whole Genome Sequences of Three Symbiotic Endozoicomonas Bacteria.</title>
        <authorList>
            <person name="Neave M.J."/>
            <person name="Apprill A."/>
            <person name="Voolstra C.R."/>
        </authorList>
    </citation>
    <scope>NUCLEOTIDE SEQUENCE [LARGE SCALE GENOMIC DNA]</scope>
    <source>
        <strain evidence="2 4">LMG 24815</strain>
    </source>
</reference>
<proteinExistence type="predicted"/>
<accession>A0A081MZW1</accession>
<dbReference type="PANTHER" id="PTHR30007">
    <property type="entry name" value="PHP DOMAIN PROTEIN"/>
    <property type="match status" value="1"/>
</dbReference>
<keyword evidence="4" id="KW-1185">Reference proteome</keyword>
<dbReference type="Pfam" id="PF13586">
    <property type="entry name" value="DDE_Tnp_1_2"/>
    <property type="match status" value="1"/>
</dbReference>
<dbReference type="PANTHER" id="PTHR30007:SF0">
    <property type="entry name" value="TRANSPOSASE"/>
    <property type="match status" value="1"/>
</dbReference>
<evidence type="ECO:0000259" key="1">
    <source>
        <dbReference type="Pfam" id="PF13586"/>
    </source>
</evidence>
<feature type="domain" description="Transposase DDE" evidence="1">
    <location>
        <begin position="33"/>
        <end position="112"/>
    </location>
</feature>
<organism evidence="2 4">
    <name type="scientific">Endozoicomonas montiporae</name>
    <dbReference type="NCBI Taxonomy" id="1027273"/>
    <lineage>
        <taxon>Bacteria</taxon>
        <taxon>Pseudomonadati</taxon>
        <taxon>Pseudomonadota</taxon>
        <taxon>Gammaproteobacteria</taxon>
        <taxon>Oceanospirillales</taxon>
        <taxon>Endozoicomonadaceae</taxon>
        <taxon>Endozoicomonas</taxon>
    </lineage>
</organism>
<sequence>MVLWVHSASISDSLSGEILLACVIKHFKKIRKVWADCGYRGYLEEWFYRRKPRRELEITKRPRGKFVVQAKRWVVERTFGWFEGSRRLAKDYEQLPENSESFIYICMIRIMVKRLV</sequence>
<dbReference type="EMBL" id="JOKG01000006">
    <property type="protein sequence ID" value="KEQ11734.1"/>
    <property type="molecule type" value="Genomic_DNA"/>
</dbReference>
<gene>
    <name evidence="3" type="ORF">GZ77_17690</name>
    <name evidence="2" type="ORF">GZ77_24845</name>
</gene>
<dbReference type="Proteomes" id="UP000028006">
    <property type="component" value="Unassembled WGS sequence"/>
</dbReference>
<evidence type="ECO:0000313" key="4">
    <source>
        <dbReference type="Proteomes" id="UP000028006"/>
    </source>
</evidence>
<comment type="caution">
    <text evidence="2">The sequence shown here is derived from an EMBL/GenBank/DDBJ whole genome shotgun (WGS) entry which is preliminary data.</text>
</comment>
<name>A0A081MZW1_9GAMM</name>
<evidence type="ECO:0000313" key="3">
    <source>
        <dbReference type="EMBL" id="KEQ12374.1"/>
    </source>
</evidence>
<protein>
    <recommendedName>
        <fullName evidence="1">Transposase DDE domain-containing protein</fullName>
    </recommendedName>
</protein>
<dbReference type="AlphaFoldDB" id="A0A081MZW1"/>
<evidence type="ECO:0000313" key="2">
    <source>
        <dbReference type="EMBL" id="KEQ11734.1"/>
    </source>
</evidence>
<dbReference type="InterPro" id="IPR025668">
    <property type="entry name" value="Tnp_DDE_dom"/>
</dbReference>
<dbReference type="eggNOG" id="COG3293">
    <property type="taxonomic scope" value="Bacteria"/>
</dbReference>
<dbReference type="RefSeq" id="WP_034877736.1">
    <property type="nucleotide sequence ID" value="NZ_JOKG01000004.1"/>
</dbReference>